<feature type="domain" description="Reverse transcriptase zinc-binding" evidence="1">
    <location>
        <begin position="207"/>
        <end position="293"/>
    </location>
</feature>
<dbReference type="PANTHER" id="PTHR33116">
    <property type="entry name" value="REVERSE TRANSCRIPTASE ZINC-BINDING DOMAIN-CONTAINING PROTEIN-RELATED-RELATED"/>
    <property type="match status" value="1"/>
</dbReference>
<name>A0AB40AZV6_DIOCR</name>
<keyword evidence="2" id="KW-1185">Reference proteome</keyword>
<evidence type="ECO:0000259" key="1">
    <source>
        <dbReference type="Pfam" id="PF13966"/>
    </source>
</evidence>
<organism evidence="2 3">
    <name type="scientific">Dioscorea cayennensis subsp. rotundata</name>
    <name type="common">White Guinea yam</name>
    <name type="synonym">Dioscorea rotundata</name>
    <dbReference type="NCBI Taxonomy" id="55577"/>
    <lineage>
        <taxon>Eukaryota</taxon>
        <taxon>Viridiplantae</taxon>
        <taxon>Streptophyta</taxon>
        <taxon>Embryophyta</taxon>
        <taxon>Tracheophyta</taxon>
        <taxon>Spermatophyta</taxon>
        <taxon>Magnoliopsida</taxon>
        <taxon>Liliopsida</taxon>
        <taxon>Dioscoreales</taxon>
        <taxon>Dioscoreaceae</taxon>
        <taxon>Dioscorea</taxon>
    </lineage>
</organism>
<sequence>MSIFKLHRWVVKSIDKIRRDFLWSSPESQQRKIRLVNWNRLCRSRDQGGWNIHNIETFNMALLGKWWWKILSGNRWCGDAIFIKKLFQRDAHRIFFISTGRKLFPQRTRSRNRYPPWINVVSSVGDGATTLFWLDNWVEGRAPADIWPHLYRSASNKEGTVRELVEELGGTPLGDSPIIRRVFDNLRSSLPLADDRRLWRLTSNGTFTIKSFYSFLNDRGLRCCWTPIILKSCCPKKVNLFNWLAWDDKILTLEKLALRRCNPFPTPTCVMCHADVESSQHLFTHCPVAVHIWRFFGQLFEVRGSPNSLKDLWGNWLPDSKRAKLDEPLKTVKRSLEFLTSRDMECVPSVPPSPLVLLSF</sequence>
<dbReference type="Proteomes" id="UP001515500">
    <property type="component" value="Unplaced"/>
</dbReference>
<proteinExistence type="predicted"/>
<dbReference type="Pfam" id="PF13966">
    <property type="entry name" value="zf-RVT"/>
    <property type="match status" value="1"/>
</dbReference>
<evidence type="ECO:0000313" key="2">
    <source>
        <dbReference type="Proteomes" id="UP001515500"/>
    </source>
</evidence>
<dbReference type="RefSeq" id="XP_039120608.1">
    <property type="nucleotide sequence ID" value="XM_039264674.1"/>
</dbReference>
<dbReference type="GeneID" id="120257033"/>
<gene>
    <name evidence="3" type="primary">LOC120257033</name>
</gene>
<protein>
    <submittedName>
        <fullName evidence="3">Uncharacterized protein LOC120257033</fullName>
    </submittedName>
</protein>
<accession>A0AB40AZV6</accession>
<evidence type="ECO:0000313" key="3">
    <source>
        <dbReference type="RefSeq" id="XP_039120608.1"/>
    </source>
</evidence>
<dbReference type="InterPro" id="IPR026960">
    <property type="entry name" value="RVT-Znf"/>
</dbReference>
<dbReference type="AlphaFoldDB" id="A0AB40AZV6"/>
<dbReference type="PANTHER" id="PTHR33116:SF78">
    <property type="entry name" value="OS12G0587133 PROTEIN"/>
    <property type="match status" value="1"/>
</dbReference>
<reference evidence="3" key="1">
    <citation type="submission" date="2025-08" db="UniProtKB">
        <authorList>
            <consortium name="RefSeq"/>
        </authorList>
    </citation>
    <scope>IDENTIFICATION</scope>
</reference>